<dbReference type="GO" id="GO:0016747">
    <property type="term" value="F:acyltransferase activity, transferring groups other than amino-acyl groups"/>
    <property type="evidence" value="ECO:0007669"/>
    <property type="project" value="TreeGrafter"/>
</dbReference>
<reference evidence="1 2" key="1">
    <citation type="submission" date="2017-04" db="EMBL/GenBank/DDBJ databases">
        <authorList>
            <person name="Afonso C.L."/>
            <person name="Miller P.J."/>
            <person name="Scott M.A."/>
            <person name="Spackman E."/>
            <person name="Goraichik I."/>
            <person name="Dimitrov K.M."/>
            <person name="Suarez D.L."/>
            <person name="Swayne D.E."/>
        </authorList>
    </citation>
    <scope>NUCLEOTIDE SEQUENCE [LARGE SCALE GENOMIC DNA]</scope>
    <source>
        <strain evidence="1 2">DSM 12555</strain>
    </source>
</reference>
<proteinExistence type="predicted"/>
<dbReference type="GO" id="GO:0016787">
    <property type="term" value="F:hydrolase activity"/>
    <property type="evidence" value="ECO:0007669"/>
    <property type="project" value="UniProtKB-KW"/>
</dbReference>
<dbReference type="EMBL" id="FWXH01000006">
    <property type="protein sequence ID" value="SMC24070.1"/>
    <property type="molecule type" value="Genomic_DNA"/>
</dbReference>
<accession>A0A1W1XJA7</accession>
<dbReference type="InterPro" id="IPR029058">
    <property type="entry name" value="AB_hydrolase_fold"/>
</dbReference>
<keyword evidence="1" id="KW-0378">Hydrolase</keyword>
<organism evidence="1 2">
    <name type="scientific">Clostridium acidisoli DSM 12555</name>
    <dbReference type="NCBI Taxonomy" id="1121291"/>
    <lineage>
        <taxon>Bacteria</taxon>
        <taxon>Bacillati</taxon>
        <taxon>Bacillota</taxon>
        <taxon>Clostridia</taxon>
        <taxon>Eubacteriales</taxon>
        <taxon>Clostridiaceae</taxon>
        <taxon>Clostridium</taxon>
    </lineage>
</organism>
<dbReference type="Proteomes" id="UP000192468">
    <property type="component" value="Unassembled WGS sequence"/>
</dbReference>
<dbReference type="OrthoDB" id="9803578at2"/>
<dbReference type="InterPro" id="IPR000801">
    <property type="entry name" value="Esterase-like"/>
</dbReference>
<gene>
    <name evidence="1" type="ORF">SAMN02745134_02078</name>
</gene>
<dbReference type="Gene3D" id="3.40.50.1820">
    <property type="entry name" value="alpha/beta hydrolase"/>
    <property type="match status" value="1"/>
</dbReference>
<dbReference type="SUPFAM" id="SSF53474">
    <property type="entry name" value="alpha/beta-Hydrolases"/>
    <property type="match status" value="1"/>
</dbReference>
<dbReference type="InterPro" id="IPR050583">
    <property type="entry name" value="Mycobacterial_A85_antigen"/>
</dbReference>
<dbReference type="PANTHER" id="PTHR48098">
    <property type="entry name" value="ENTEROCHELIN ESTERASE-RELATED"/>
    <property type="match status" value="1"/>
</dbReference>
<evidence type="ECO:0000313" key="2">
    <source>
        <dbReference type="Proteomes" id="UP000192468"/>
    </source>
</evidence>
<name>A0A1W1XJA7_9CLOT</name>
<evidence type="ECO:0000313" key="1">
    <source>
        <dbReference type="EMBL" id="SMC24070.1"/>
    </source>
</evidence>
<dbReference type="AlphaFoldDB" id="A0A1W1XJA7"/>
<dbReference type="PANTHER" id="PTHR48098:SF1">
    <property type="entry name" value="DIACYLGLYCEROL ACYLTRANSFERASE_MYCOLYLTRANSFERASE AG85A"/>
    <property type="match status" value="1"/>
</dbReference>
<sequence length="263" mass="29846">MAFLQINFYSKALKKLVNFNAVIPVDAVGIPGIMGDASEKQMKALYLLHGYSGSHHDWISGSKIQELSIKHNIAVFMPSGENSFYLDDTDKGELYAEYVGNELVEFTRKMFQLSDKREDTFIGGLSMGGYGAIRNGLKYAGTFSRIIALSSALITYNIAGIKEDYKDPVADYKYYTRIFGDLDKLIGSDKDPEAIAFNLKEKGVYIPKIYMACGTEDFLINENRKYHNFLVSQKIDHTYVEAPGIHNWDFWNEYIEKALDWAD</sequence>
<dbReference type="STRING" id="1121291.SAMN02745134_02078"/>
<keyword evidence="2" id="KW-1185">Reference proteome</keyword>
<dbReference type="Pfam" id="PF00756">
    <property type="entry name" value="Esterase"/>
    <property type="match status" value="1"/>
</dbReference>
<dbReference type="RefSeq" id="WP_084115803.1">
    <property type="nucleotide sequence ID" value="NZ_FWXH01000006.1"/>
</dbReference>
<protein>
    <submittedName>
        <fullName evidence="1">S-formylglutathione hydrolase FrmB</fullName>
    </submittedName>
</protein>